<organism evidence="2 3">
    <name type="scientific">Streptomyces tubercidicus</name>
    <dbReference type="NCBI Taxonomy" id="47759"/>
    <lineage>
        <taxon>Bacteria</taxon>
        <taxon>Bacillati</taxon>
        <taxon>Actinomycetota</taxon>
        <taxon>Actinomycetes</taxon>
        <taxon>Kitasatosporales</taxon>
        <taxon>Streptomycetaceae</taxon>
        <taxon>Streptomyces</taxon>
    </lineage>
</organism>
<evidence type="ECO:0000313" key="2">
    <source>
        <dbReference type="EMBL" id="GFE36228.1"/>
    </source>
</evidence>
<dbReference type="EMBL" id="BLIR01000001">
    <property type="protein sequence ID" value="GFE36228.1"/>
    <property type="molecule type" value="Genomic_DNA"/>
</dbReference>
<proteinExistence type="predicted"/>
<protein>
    <recommendedName>
        <fullName evidence="4">Tat pathway signal sequence domain protein</fullName>
    </recommendedName>
</protein>
<name>A0A640UJJ5_9ACTN</name>
<dbReference type="RefSeq" id="WP_159742568.1">
    <property type="nucleotide sequence ID" value="NZ_BLIR01000001.1"/>
</dbReference>
<sequence length="478" mass="51516">MALTRRDFAKRSACTGAGVALAGSVGALGTAPGALAMENAQGGADRFDPAAGYGPLLSDPAGILALPQGFSYRVITRSGVTKLESGETTPSHHDGTATFEGPRGTTLLVNNHELKGPRSDWEHPVPLTEGLVYDPAAAGGCTVVEVHRHGGHVAEWVGIAGTSQNCAGGRTPWGTWLTCEETADKAGQHGMTKDHGYVFEVDPYDRRANLDPKPIKALGRYEHEAVVVDTHRGDLYLTEDASDPNGLFYRWVPPHGFRHGRGQLRKLADDAGVLLAPKCYDSDGRFVDDLSRATRTGTVYRVDWAEVPDRDAQSKPVREQFADDEVTRARKLEGMWWADGGAYIVASYAREESPVQHDGQVWFYCPRRRTLTLKVLLGVNKNPAADGALDGPDNITVSPYGGLIIAEDGEGIQHLFGATESGSTYPIARNELNVGTAAEPEFSEFTGVVFSPDGRTLFANIQTPGIMLAITGPWRRQP</sequence>
<reference evidence="2 3" key="1">
    <citation type="submission" date="2019-12" db="EMBL/GenBank/DDBJ databases">
        <title>Whole genome shotgun sequence of Streptomyces tubercidicus NBRC 13090.</title>
        <authorList>
            <person name="Ichikawa N."/>
            <person name="Kimura A."/>
            <person name="Kitahashi Y."/>
            <person name="Komaki H."/>
            <person name="Tamura T."/>
        </authorList>
    </citation>
    <scope>NUCLEOTIDE SEQUENCE [LARGE SCALE GENOMIC DNA]</scope>
    <source>
        <strain evidence="2 3">NBRC 13090</strain>
    </source>
</reference>
<keyword evidence="3" id="KW-1185">Reference proteome</keyword>
<dbReference type="Pfam" id="PF05787">
    <property type="entry name" value="PhoX"/>
    <property type="match status" value="2"/>
</dbReference>
<accession>A0A640UJJ5</accession>
<dbReference type="GeneID" id="96282074"/>
<dbReference type="InterPro" id="IPR006311">
    <property type="entry name" value="TAT_signal"/>
</dbReference>
<evidence type="ECO:0000313" key="3">
    <source>
        <dbReference type="Proteomes" id="UP000431826"/>
    </source>
</evidence>
<evidence type="ECO:0000256" key="1">
    <source>
        <dbReference type="SAM" id="MobiDB-lite"/>
    </source>
</evidence>
<evidence type="ECO:0008006" key="4">
    <source>
        <dbReference type="Google" id="ProtNLM"/>
    </source>
</evidence>
<dbReference type="AlphaFoldDB" id="A0A640UJJ5"/>
<comment type="caution">
    <text evidence="2">The sequence shown here is derived from an EMBL/GenBank/DDBJ whole genome shotgun (WGS) entry which is preliminary data.</text>
</comment>
<dbReference type="PANTHER" id="PTHR35399">
    <property type="entry name" value="SLR8030 PROTEIN"/>
    <property type="match status" value="1"/>
</dbReference>
<gene>
    <name evidence="2" type="ORF">Stube_09010</name>
</gene>
<dbReference type="Proteomes" id="UP000431826">
    <property type="component" value="Unassembled WGS sequence"/>
</dbReference>
<dbReference type="SUPFAM" id="SSF75011">
    <property type="entry name" value="3-carboxy-cis,cis-mucoante lactonizing enzyme"/>
    <property type="match status" value="1"/>
</dbReference>
<dbReference type="OrthoDB" id="5169219at2"/>
<dbReference type="InterPro" id="IPR008557">
    <property type="entry name" value="PhoX"/>
</dbReference>
<feature type="region of interest" description="Disordered" evidence="1">
    <location>
        <begin position="83"/>
        <end position="102"/>
    </location>
</feature>
<dbReference type="PANTHER" id="PTHR35399:SF4">
    <property type="entry name" value="MEMBRANE PROTEIN"/>
    <property type="match status" value="1"/>
</dbReference>
<dbReference type="PROSITE" id="PS51318">
    <property type="entry name" value="TAT"/>
    <property type="match status" value="1"/>
</dbReference>